<dbReference type="Pfam" id="PF13701">
    <property type="entry name" value="DDE_Tnp_1_4"/>
    <property type="match status" value="1"/>
</dbReference>
<feature type="non-terminal residue" evidence="2">
    <location>
        <position position="164"/>
    </location>
</feature>
<accession>T1AZ54</accession>
<feature type="domain" description="Transposase DDE" evidence="1">
    <location>
        <begin position="1"/>
        <end position="149"/>
    </location>
</feature>
<gene>
    <name evidence="2" type="ORF">B1B_07579</name>
</gene>
<reference evidence="2" key="2">
    <citation type="journal article" date="2014" name="ISME J.">
        <title>Microbial stratification in low pH oxic and suboxic macroscopic growths along an acid mine drainage.</title>
        <authorList>
            <person name="Mendez-Garcia C."/>
            <person name="Mesa V."/>
            <person name="Sprenger R.R."/>
            <person name="Richter M."/>
            <person name="Diez M.S."/>
            <person name="Solano J."/>
            <person name="Bargiela R."/>
            <person name="Golyshina O.V."/>
            <person name="Manteca A."/>
            <person name="Ramos J.L."/>
            <person name="Gallego J.R."/>
            <person name="Llorente I."/>
            <person name="Martins Dos Santos V.A."/>
            <person name="Jensen O.N."/>
            <person name="Pelaez A.I."/>
            <person name="Sanchez J."/>
            <person name="Ferrer M."/>
        </authorList>
    </citation>
    <scope>NUCLEOTIDE SEQUENCE</scope>
</reference>
<feature type="non-terminal residue" evidence="2">
    <location>
        <position position="1"/>
    </location>
</feature>
<protein>
    <submittedName>
        <fullName evidence="2">Transposase IS4 family protein</fullName>
    </submittedName>
</protein>
<dbReference type="InterPro" id="IPR025668">
    <property type="entry name" value="Tnp_DDE_dom"/>
</dbReference>
<name>T1AZ54_9ZZZZ</name>
<comment type="caution">
    <text evidence="2">The sequence shown here is derived from an EMBL/GenBank/DDBJ whole genome shotgun (WGS) entry which is preliminary data.</text>
</comment>
<organism evidence="2">
    <name type="scientific">mine drainage metagenome</name>
    <dbReference type="NCBI Taxonomy" id="410659"/>
    <lineage>
        <taxon>unclassified sequences</taxon>
        <taxon>metagenomes</taxon>
        <taxon>ecological metagenomes</taxon>
    </lineage>
</organism>
<proteinExistence type="predicted"/>
<sequence>SGFWSKDTISLCERLGVRYVMAIRSNTPSVARAIANIEEDRFVPIGYVEGGEAEVAECTYGGQHLVVRRTRLTGAQAQLFPDWRHFAFLTDVEGDPVTLDAFYRQHAVVELAIKDLKEGAGMEHVPSGNFSANGAWLACAVLAHNLVRWTAILGSLTPVGELVV</sequence>
<reference evidence="2" key="1">
    <citation type="submission" date="2013-08" db="EMBL/GenBank/DDBJ databases">
        <authorList>
            <person name="Mendez C."/>
            <person name="Richter M."/>
            <person name="Ferrer M."/>
            <person name="Sanchez J."/>
        </authorList>
    </citation>
    <scope>NUCLEOTIDE SEQUENCE</scope>
</reference>
<evidence type="ECO:0000313" key="2">
    <source>
        <dbReference type="EMBL" id="EQD61618.1"/>
    </source>
</evidence>
<dbReference type="SUPFAM" id="SSF53098">
    <property type="entry name" value="Ribonuclease H-like"/>
    <property type="match status" value="1"/>
</dbReference>
<evidence type="ECO:0000259" key="1">
    <source>
        <dbReference type="Pfam" id="PF13701"/>
    </source>
</evidence>
<dbReference type="EMBL" id="AUZY01004827">
    <property type="protein sequence ID" value="EQD61618.1"/>
    <property type="molecule type" value="Genomic_DNA"/>
</dbReference>
<dbReference type="InterPro" id="IPR012337">
    <property type="entry name" value="RNaseH-like_sf"/>
</dbReference>
<dbReference type="AlphaFoldDB" id="T1AZ54"/>